<feature type="domain" description="Cadherin" evidence="12">
    <location>
        <begin position="303"/>
        <end position="407"/>
    </location>
</feature>
<keyword evidence="11" id="KW-0732">Signal</keyword>
<protein>
    <submittedName>
        <fullName evidence="13">FAT2-like protein</fullName>
    </submittedName>
</protein>
<dbReference type="InterPro" id="IPR015919">
    <property type="entry name" value="Cadherin-like_sf"/>
</dbReference>
<dbReference type="PROSITE" id="PS50268">
    <property type="entry name" value="CADHERIN_2"/>
    <property type="match status" value="4"/>
</dbReference>
<feature type="compositionally biased region" description="Acidic residues" evidence="9">
    <location>
        <begin position="907"/>
        <end position="923"/>
    </location>
</feature>
<name>A0ABY7EK30_MYAAR</name>
<keyword evidence="7 10" id="KW-0472">Membrane</keyword>
<dbReference type="CDD" id="cd11304">
    <property type="entry name" value="Cadherin_repeat"/>
    <property type="match status" value="5"/>
</dbReference>
<evidence type="ECO:0000256" key="2">
    <source>
        <dbReference type="ARBA" id="ARBA00022692"/>
    </source>
</evidence>
<evidence type="ECO:0000256" key="9">
    <source>
        <dbReference type="SAM" id="MobiDB-lite"/>
    </source>
</evidence>
<feature type="signal peptide" evidence="11">
    <location>
        <begin position="1"/>
        <end position="17"/>
    </location>
</feature>
<evidence type="ECO:0000256" key="10">
    <source>
        <dbReference type="SAM" id="Phobius"/>
    </source>
</evidence>
<keyword evidence="2 10" id="KW-0812">Transmembrane</keyword>
<dbReference type="Gene3D" id="2.60.40.60">
    <property type="entry name" value="Cadherins"/>
    <property type="match status" value="5"/>
</dbReference>
<feature type="chain" id="PRO_5045740398" evidence="11">
    <location>
        <begin position="18"/>
        <end position="1057"/>
    </location>
</feature>
<dbReference type="SUPFAM" id="SSF49313">
    <property type="entry name" value="Cadherin-like"/>
    <property type="match status" value="5"/>
</dbReference>
<evidence type="ECO:0000256" key="1">
    <source>
        <dbReference type="ARBA" id="ARBA00004370"/>
    </source>
</evidence>
<sequence length="1057" mass="118405">MTRQIFLFCLLACICCSDDLLLQFSENETFTPTPPCAQVFNTSEQGMRLLYPAKFYCSKTYRVSLEFIYTDNVTYGLEFTADVYNATIKEDERNNTHISLTSPLELNLTECKVGGIENYSNKGFEITNTSGLPFRWGATTNANSLYLNGELDYDHGQKEYTIHIQGRLIQGLPGSATAEIKVTVEDVDDQNPVFASDTYRLDVPENCSSDVNVSLTTIPPLHAYDPDFGINSTIKYRIKSPGLFSIDQSTAEINISELLDYEHISEYIVTIEAYQEDISSTRTAQTTLNIYVIDVNDNEPFFKPNVVDVTMLENQLNGTRVLDVKAIDIDMGENGYILYNLTGVGPFQLKTVDNRTAVLEVNGKLDRETNSSFVLTVIPRSVNGDLGTNNLTVNIEVADINDNSPVFILGTYNFNINNTISLSMTIGQVTAEDKDTGDNADIIYTILKSTVNVYECKHGTLPFELNSTSGEFVMTESDLHCDHYSLIVEACDNPDTSFPARRCGTANVDVTHSVANGTRKFVKTFDVKENDPVGTYIGNIHCNGQNLKYDITSELAKLAFNISDNGGSLFHIDNHTGDIYVDSPDSLADVTQLYLTAMDMGTPSLRSTAIAYVVFVSNGFLSMKTPLTVGQLIQQESYFEEQFTRILGLPVDVNNMIELHNDKFHKSQFELSLQDESADKFEFISNVYNHFEEIRSLFYMAEPLEGTDSNRDKFGAPEIGLIVMAAVILIGTTIAILLIHRQFNRQKRYRQLFENLTKESSIYESQEIKMDLDDESIKTQDIIPSENDSKLGFSPINPLFVEDRSTPVIETTVEVESNSGDNTSVKEAFDSLDQLSDRLDEEDGDRKSDHFLVNEPLTDTMAQGNHETNTTDNVVYANKEMEQNDSPRSKVDLITFESDSNKSDITETPDEPAGEPEDEEPNPDYEIKAVRFNTEVLDADENKLQPLVDKDSKTSPPDETDGENIESGNVNPDYENTRLKVDASDEKFEEQTNEANEVSEPTEDDHNEAIEPDNIQNTEDGDGEVEIDEIQSPNNKLSEHETTFGEFYFGTEESTHF</sequence>
<evidence type="ECO:0000256" key="5">
    <source>
        <dbReference type="ARBA" id="ARBA00022889"/>
    </source>
</evidence>
<keyword evidence="3" id="KW-0677">Repeat</keyword>
<gene>
    <name evidence="13" type="ORF">MAR_019079</name>
</gene>
<feature type="compositionally biased region" description="Basic and acidic residues" evidence="9">
    <location>
        <begin position="940"/>
        <end position="953"/>
    </location>
</feature>
<dbReference type="PANTHER" id="PTHR24025:SF31">
    <property type="entry name" value="NEURAL-CADHERIN"/>
    <property type="match status" value="1"/>
</dbReference>
<keyword evidence="5" id="KW-0130">Cell adhesion</keyword>
<feature type="transmembrane region" description="Helical" evidence="10">
    <location>
        <begin position="719"/>
        <end position="740"/>
    </location>
</feature>
<evidence type="ECO:0000256" key="8">
    <source>
        <dbReference type="PROSITE-ProRule" id="PRU00043"/>
    </source>
</evidence>
<feature type="region of interest" description="Disordered" evidence="9">
    <location>
        <begin position="895"/>
        <end position="1057"/>
    </location>
</feature>
<dbReference type="InterPro" id="IPR002126">
    <property type="entry name" value="Cadherin-like_dom"/>
</dbReference>
<feature type="compositionally biased region" description="Polar residues" evidence="9">
    <location>
        <begin position="860"/>
        <end position="870"/>
    </location>
</feature>
<feature type="domain" description="Cadherin" evidence="12">
    <location>
        <begin position="195"/>
        <end position="302"/>
    </location>
</feature>
<dbReference type="PRINTS" id="PR00205">
    <property type="entry name" value="CADHERIN"/>
</dbReference>
<dbReference type="InterPro" id="IPR020894">
    <property type="entry name" value="Cadherin_CS"/>
</dbReference>
<feature type="compositionally biased region" description="Acidic residues" evidence="9">
    <location>
        <begin position="1019"/>
        <end position="1029"/>
    </location>
</feature>
<evidence type="ECO:0000256" key="3">
    <source>
        <dbReference type="ARBA" id="ARBA00022737"/>
    </source>
</evidence>
<dbReference type="PANTHER" id="PTHR24025">
    <property type="entry name" value="DESMOGLEIN FAMILY MEMBER"/>
    <property type="match status" value="1"/>
</dbReference>
<dbReference type="InterPro" id="IPR050971">
    <property type="entry name" value="Cadherin-domain_protein"/>
</dbReference>
<proteinExistence type="predicted"/>
<feature type="domain" description="Cadherin" evidence="12">
    <location>
        <begin position="408"/>
        <end position="534"/>
    </location>
</feature>
<dbReference type="EMBL" id="CP111017">
    <property type="protein sequence ID" value="WAR09121.1"/>
    <property type="molecule type" value="Genomic_DNA"/>
</dbReference>
<evidence type="ECO:0000256" key="11">
    <source>
        <dbReference type="SAM" id="SignalP"/>
    </source>
</evidence>
<dbReference type="Proteomes" id="UP001164746">
    <property type="component" value="Chromosome 6"/>
</dbReference>
<dbReference type="PROSITE" id="PS00232">
    <property type="entry name" value="CADHERIN_1"/>
    <property type="match status" value="2"/>
</dbReference>
<evidence type="ECO:0000256" key="7">
    <source>
        <dbReference type="ARBA" id="ARBA00023136"/>
    </source>
</evidence>
<keyword evidence="6 10" id="KW-1133">Transmembrane helix</keyword>
<evidence type="ECO:0000313" key="14">
    <source>
        <dbReference type="Proteomes" id="UP001164746"/>
    </source>
</evidence>
<feature type="domain" description="Cadherin" evidence="12">
    <location>
        <begin position="80"/>
        <end position="194"/>
    </location>
</feature>
<evidence type="ECO:0000259" key="12">
    <source>
        <dbReference type="PROSITE" id="PS50268"/>
    </source>
</evidence>
<keyword evidence="4 8" id="KW-0106">Calcium</keyword>
<organism evidence="13 14">
    <name type="scientific">Mya arenaria</name>
    <name type="common">Soft-shell clam</name>
    <dbReference type="NCBI Taxonomy" id="6604"/>
    <lineage>
        <taxon>Eukaryota</taxon>
        <taxon>Metazoa</taxon>
        <taxon>Spiralia</taxon>
        <taxon>Lophotrochozoa</taxon>
        <taxon>Mollusca</taxon>
        <taxon>Bivalvia</taxon>
        <taxon>Autobranchia</taxon>
        <taxon>Heteroconchia</taxon>
        <taxon>Euheterodonta</taxon>
        <taxon>Imparidentia</taxon>
        <taxon>Neoheterodontei</taxon>
        <taxon>Myida</taxon>
        <taxon>Myoidea</taxon>
        <taxon>Myidae</taxon>
        <taxon>Mya</taxon>
    </lineage>
</organism>
<evidence type="ECO:0000256" key="4">
    <source>
        <dbReference type="ARBA" id="ARBA00022837"/>
    </source>
</evidence>
<keyword evidence="14" id="KW-1185">Reference proteome</keyword>
<dbReference type="Pfam" id="PF00028">
    <property type="entry name" value="Cadherin"/>
    <property type="match status" value="3"/>
</dbReference>
<evidence type="ECO:0000256" key="6">
    <source>
        <dbReference type="ARBA" id="ARBA00022989"/>
    </source>
</evidence>
<comment type="subcellular location">
    <subcellularLocation>
        <location evidence="1">Membrane</location>
    </subcellularLocation>
</comment>
<reference evidence="13" key="1">
    <citation type="submission" date="2022-11" db="EMBL/GenBank/DDBJ databases">
        <title>Centuries of genome instability and evolution in soft-shell clam transmissible cancer (bioRxiv).</title>
        <authorList>
            <person name="Hart S.F.M."/>
            <person name="Yonemitsu M.A."/>
            <person name="Giersch R.M."/>
            <person name="Beal B.F."/>
            <person name="Arriagada G."/>
            <person name="Davis B.W."/>
            <person name="Ostrander E.A."/>
            <person name="Goff S.P."/>
            <person name="Metzger M.J."/>
        </authorList>
    </citation>
    <scope>NUCLEOTIDE SEQUENCE</scope>
    <source>
        <strain evidence="13">MELC-2E11</strain>
        <tissue evidence="13">Siphon/mantle</tissue>
    </source>
</reference>
<feature type="region of interest" description="Disordered" evidence="9">
    <location>
        <begin position="839"/>
        <end position="870"/>
    </location>
</feature>
<evidence type="ECO:0000313" key="13">
    <source>
        <dbReference type="EMBL" id="WAR09121.1"/>
    </source>
</evidence>
<dbReference type="SMART" id="SM00112">
    <property type="entry name" value="CA"/>
    <property type="match status" value="4"/>
</dbReference>
<feature type="compositionally biased region" description="Basic and acidic residues" evidence="9">
    <location>
        <begin position="975"/>
        <end position="990"/>
    </location>
</feature>
<accession>A0ABY7EK30</accession>